<dbReference type="AlphaFoldDB" id="A0A8T1WZN9"/>
<protein>
    <submittedName>
        <fullName evidence="1">Uncharacterized protein</fullName>
    </submittedName>
</protein>
<dbReference type="OrthoDB" id="58355at2759"/>
<accession>A0A8T1WZN9</accession>
<sequence>MLVGLAVLVLVLAAVALLVGYVALTWEHDVVQSYAALPAPADLGTKEFRWRCWLSPLTRRGWRTSVLRSACPRITLQCPFALLSADFAKLATSLSLPKLALEQLPFMFPQVAVGSLFLQLLGNSNFPTSVREIRLKALTVVQLRPLNMSFPLQDEEKAAPELTCLMVLTEKRFLETEIEFTVQTDLLDDQGTVWQSVTWLSVPFKQDTLLAPLSVSVSGLDESLVARANADVREESFVCSKRNLTEFEEVTVVDVTGARSSKNDAVPLMWMLARAMGMLQQQERVPALPLMCNCVFGEDATSVPLQKKILLQSWVSEQDSQEQSQVVKFDANVDGVNAMTGILRTVGWVFPGQES</sequence>
<dbReference type="EMBL" id="JAGDFL010000068">
    <property type="protein sequence ID" value="KAG7398916.1"/>
    <property type="molecule type" value="Genomic_DNA"/>
</dbReference>
<comment type="caution">
    <text evidence="1">The sequence shown here is derived from an EMBL/GenBank/DDBJ whole genome shotgun (WGS) entry which is preliminary data.</text>
</comment>
<evidence type="ECO:0000313" key="2">
    <source>
        <dbReference type="Proteomes" id="UP000693981"/>
    </source>
</evidence>
<evidence type="ECO:0000313" key="1">
    <source>
        <dbReference type="EMBL" id="KAG7398916.1"/>
    </source>
</evidence>
<reference evidence="1" key="1">
    <citation type="submission" date="2021-02" db="EMBL/GenBank/DDBJ databases">
        <authorList>
            <person name="Palmer J.M."/>
        </authorList>
    </citation>
    <scope>NUCLEOTIDE SEQUENCE</scope>
    <source>
        <strain evidence="1">SCRP23</strain>
    </source>
</reference>
<proteinExistence type="predicted"/>
<gene>
    <name evidence="1" type="ORF">PHYBOEH_010134</name>
</gene>
<dbReference type="Proteomes" id="UP000693981">
    <property type="component" value="Unassembled WGS sequence"/>
</dbReference>
<name>A0A8T1WZN9_9STRA</name>
<keyword evidence="2" id="KW-1185">Reference proteome</keyword>
<organism evidence="1 2">
    <name type="scientific">Phytophthora boehmeriae</name>
    <dbReference type="NCBI Taxonomy" id="109152"/>
    <lineage>
        <taxon>Eukaryota</taxon>
        <taxon>Sar</taxon>
        <taxon>Stramenopiles</taxon>
        <taxon>Oomycota</taxon>
        <taxon>Peronosporomycetes</taxon>
        <taxon>Peronosporales</taxon>
        <taxon>Peronosporaceae</taxon>
        <taxon>Phytophthora</taxon>
    </lineage>
</organism>